<dbReference type="Proteomes" id="UP001597418">
    <property type="component" value="Unassembled WGS sequence"/>
</dbReference>
<keyword evidence="3" id="KW-1185">Reference proteome</keyword>
<accession>A0ABW5UAT6</accession>
<dbReference type="EMBL" id="JBHUMB010000006">
    <property type="protein sequence ID" value="MFD2743029.1"/>
    <property type="molecule type" value="Genomic_DNA"/>
</dbReference>
<evidence type="ECO:0000313" key="3">
    <source>
        <dbReference type="Proteomes" id="UP001597418"/>
    </source>
</evidence>
<protein>
    <submittedName>
        <fullName evidence="2">Glycosyltransferase family 2 protein</fullName>
    </submittedName>
</protein>
<dbReference type="Pfam" id="PF00535">
    <property type="entry name" value="Glycos_transf_2"/>
    <property type="match status" value="1"/>
</dbReference>
<reference evidence="3" key="1">
    <citation type="journal article" date="2019" name="Int. J. Syst. Evol. Microbiol.">
        <title>The Global Catalogue of Microorganisms (GCM) 10K type strain sequencing project: providing services to taxonomists for standard genome sequencing and annotation.</title>
        <authorList>
            <consortium name="The Broad Institute Genomics Platform"/>
            <consortium name="The Broad Institute Genome Sequencing Center for Infectious Disease"/>
            <person name="Wu L."/>
            <person name="Ma J."/>
        </authorList>
    </citation>
    <scope>NUCLEOTIDE SEQUENCE [LARGE SCALE GENOMIC DNA]</scope>
    <source>
        <strain evidence="3">KCTC 42247</strain>
    </source>
</reference>
<dbReference type="CDD" id="cd00761">
    <property type="entry name" value="Glyco_tranf_GTA_type"/>
    <property type="match status" value="1"/>
</dbReference>
<gene>
    <name evidence="2" type="ORF">ACFSQ6_06425</name>
</gene>
<dbReference type="InterPro" id="IPR050834">
    <property type="entry name" value="Glycosyltransf_2"/>
</dbReference>
<dbReference type="RefSeq" id="WP_066754404.1">
    <property type="nucleotide sequence ID" value="NZ_JBHUMB010000006.1"/>
</dbReference>
<feature type="domain" description="Glycosyltransferase 2-like" evidence="1">
    <location>
        <begin position="5"/>
        <end position="161"/>
    </location>
</feature>
<dbReference type="PANTHER" id="PTHR43685">
    <property type="entry name" value="GLYCOSYLTRANSFERASE"/>
    <property type="match status" value="1"/>
</dbReference>
<dbReference type="InterPro" id="IPR029044">
    <property type="entry name" value="Nucleotide-diphossugar_trans"/>
</dbReference>
<name>A0ABW5UAT6_9SPHI</name>
<evidence type="ECO:0000259" key="1">
    <source>
        <dbReference type="Pfam" id="PF00535"/>
    </source>
</evidence>
<sequence>MPKISLLISNFNNGQYFKDCFKSLVSQTEEDWEAIIIDDCSTDDSISQIEVCIGVDARFRFYKNERNMGYQRSTIRAIELSEAPILARLDPDDALRPTALEKTLQVHAENESVGLVYSNFTWCDANLVSIRDHQAVQIDTPYEEAYYNFKGEISHFAAFKKIFYKQTSGIDPFIKRAEDKDLYMKLCEVAPVKHINESLYLYRIHEMGMSTNVNVDRAFYWHWVALVKMSERTGTNLEDLFLAHFTRKDLVKRVKKSRWAKLGHCLGLFKTYKDL</sequence>
<proteinExistence type="predicted"/>
<organism evidence="2 3">
    <name type="scientific">Sphingobacterium populi</name>
    <dbReference type="NCBI Taxonomy" id="1812824"/>
    <lineage>
        <taxon>Bacteria</taxon>
        <taxon>Pseudomonadati</taxon>
        <taxon>Bacteroidota</taxon>
        <taxon>Sphingobacteriia</taxon>
        <taxon>Sphingobacteriales</taxon>
        <taxon>Sphingobacteriaceae</taxon>
        <taxon>Sphingobacterium</taxon>
    </lineage>
</organism>
<dbReference type="PANTHER" id="PTHR43685:SF2">
    <property type="entry name" value="GLYCOSYLTRANSFERASE 2-LIKE DOMAIN-CONTAINING PROTEIN"/>
    <property type="match status" value="1"/>
</dbReference>
<dbReference type="Gene3D" id="3.90.550.10">
    <property type="entry name" value="Spore Coat Polysaccharide Biosynthesis Protein SpsA, Chain A"/>
    <property type="match status" value="1"/>
</dbReference>
<evidence type="ECO:0000313" key="2">
    <source>
        <dbReference type="EMBL" id="MFD2743029.1"/>
    </source>
</evidence>
<dbReference type="InterPro" id="IPR001173">
    <property type="entry name" value="Glyco_trans_2-like"/>
</dbReference>
<comment type="caution">
    <text evidence="2">The sequence shown here is derived from an EMBL/GenBank/DDBJ whole genome shotgun (WGS) entry which is preliminary data.</text>
</comment>
<dbReference type="SUPFAM" id="SSF53448">
    <property type="entry name" value="Nucleotide-diphospho-sugar transferases"/>
    <property type="match status" value="1"/>
</dbReference>